<name>A0A9X1RP09_9BURK</name>
<dbReference type="EMBL" id="JAKLJA010000001">
    <property type="protein sequence ID" value="MCG5072274.1"/>
    <property type="molecule type" value="Genomic_DNA"/>
</dbReference>
<dbReference type="AlphaFoldDB" id="A0A9X1RP09"/>
<reference evidence="1" key="1">
    <citation type="submission" date="2022-01" db="EMBL/GenBank/DDBJ databases">
        <title>Genome sequence and assembly of Parabukholderia sp. RG36.</title>
        <authorList>
            <person name="Chhetri G."/>
        </authorList>
    </citation>
    <scope>NUCLEOTIDE SEQUENCE</scope>
    <source>
        <strain evidence="1">RG36</strain>
    </source>
</reference>
<organism evidence="1 2">
    <name type="scientific">Paraburkholderia tagetis</name>
    <dbReference type="NCBI Taxonomy" id="2913261"/>
    <lineage>
        <taxon>Bacteria</taxon>
        <taxon>Pseudomonadati</taxon>
        <taxon>Pseudomonadota</taxon>
        <taxon>Betaproteobacteria</taxon>
        <taxon>Burkholderiales</taxon>
        <taxon>Burkholderiaceae</taxon>
        <taxon>Paraburkholderia</taxon>
    </lineage>
</organism>
<evidence type="ECO:0000313" key="1">
    <source>
        <dbReference type="EMBL" id="MCG5072274.1"/>
    </source>
</evidence>
<evidence type="ECO:0000313" key="2">
    <source>
        <dbReference type="Proteomes" id="UP001139308"/>
    </source>
</evidence>
<dbReference type="Proteomes" id="UP001139308">
    <property type="component" value="Unassembled WGS sequence"/>
</dbReference>
<gene>
    <name evidence="1" type="ORF">L5014_02665</name>
</gene>
<keyword evidence="2" id="KW-1185">Reference proteome</keyword>
<proteinExistence type="predicted"/>
<sequence>MNLYLTTGKRDHLVICQPGRDFPTSDFMGENGEPLTFSVKFIDGKASNVPSNVGEYLVDKGVAQRSPIMTDLAMAKRLEVHDERVRTHILLTSQ</sequence>
<comment type="caution">
    <text evidence="1">The sequence shown here is derived from an EMBL/GenBank/DDBJ whole genome shotgun (WGS) entry which is preliminary data.</text>
</comment>
<dbReference type="RefSeq" id="WP_238462025.1">
    <property type="nucleotide sequence ID" value="NZ_JAKLJA010000001.1"/>
</dbReference>
<protein>
    <submittedName>
        <fullName evidence="1">Uncharacterized protein</fullName>
    </submittedName>
</protein>
<accession>A0A9X1RP09</accession>